<keyword evidence="2" id="KW-1185">Reference proteome</keyword>
<proteinExistence type="predicted"/>
<reference evidence="1" key="1">
    <citation type="journal article" date="2011" name="Stand. Genomic Sci.">
        <title>Complete genome sequence of the gliding freshwater bacterium Fluviicola taffensis type strain (RW262).</title>
        <authorList>
            <person name="Woyke T."/>
            <person name="Chertkov O."/>
            <person name="Lapidus A."/>
            <person name="Nolan M."/>
            <person name="Lucas S."/>
            <person name="Del Rio T.G."/>
            <person name="Tice H."/>
            <person name="Cheng J.F."/>
            <person name="Tapia R."/>
            <person name="Han C."/>
            <person name="Goodwin L."/>
            <person name="Pitluck S."/>
            <person name="Liolios K."/>
            <person name="Pagani I."/>
            <person name="Ivanova N."/>
            <person name="Huntemann M."/>
            <person name="Mavromatis K."/>
            <person name="Mikhailova N."/>
            <person name="Pati A."/>
            <person name="Chen A."/>
            <person name="Palaniappan K."/>
            <person name="Land M."/>
            <person name="Hauser L."/>
            <person name="Brambilla E.M."/>
            <person name="Rohde M."/>
            <person name="Mwirichia R."/>
            <person name="Sikorski J."/>
            <person name="Tindall B.J."/>
            <person name="Goker M."/>
            <person name="Bristow J."/>
            <person name="Eisen J.A."/>
            <person name="Markowitz V."/>
            <person name="Hugenholtz P."/>
            <person name="Klenk H.P."/>
            <person name="Kyrpides N.C."/>
        </authorList>
    </citation>
    <scope>NUCLEOTIDE SEQUENCE [LARGE SCALE GENOMIC DNA]</scope>
    <source>
        <strain evidence="1">DSM 16823</strain>
    </source>
</reference>
<dbReference type="OrthoDB" id="1467023at2"/>
<dbReference type="AlphaFoldDB" id="F2IHZ5"/>
<evidence type="ECO:0000313" key="2">
    <source>
        <dbReference type="Proteomes" id="UP000007463"/>
    </source>
</evidence>
<name>F2IHZ5_FLUTR</name>
<sequence>MLGTLLKKRLSDTQLANVFLNGIFEIVDNGFVEVADLINEDLAFVSSPSIPVERNGQFTMIVVVANISSLETTFETVQATRIEKIIFEQMGSLMGVSAVDAESKVREYQKFMQRINHPSKNMVYAMSKAVFQKYDLNDFQDEYFKRLQSPNPLFLKRMDQIMINFLWDWDSFFKKYKIDE</sequence>
<organism evidence="1 2">
    <name type="scientific">Fluviicola taffensis (strain DSM 16823 / NCIMB 13979 / RW262)</name>
    <dbReference type="NCBI Taxonomy" id="755732"/>
    <lineage>
        <taxon>Bacteria</taxon>
        <taxon>Pseudomonadati</taxon>
        <taxon>Bacteroidota</taxon>
        <taxon>Flavobacteriia</taxon>
        <taxon>Flavobacteriales</taxon>
        <taxon>Crocinitomicaceae</taxon>
        <taxon>Fluviicola</taxon>
    </lineage>
</organism>
<dbReference type="RefSeq" id="WP_013685467.1">
    <property type="nucleotide sequence ID" value="NC_015321.1"/>
</dbReference>
<gene>
    <name evidence="1" type="ordered locus">Fluta_0691</name>
</gene>
<dbReference type="HOGENOM" id="CLU_1494124_0_0_10"/>
<accession>F2IHZ5</accession>
<dbReference type="KEGG" id="fte:Fluta_0691"/>
<dbReference type="eggNOG" id="ENOG5030QBC">
    <property type="taxonomic scope" value="Bacteria"/>
</dbReference>
<dbReference type="EMBL" id="CP002542">
    <property type="protein sequence ID" value="AEA42695.1"/>
    <property type="molecule type" value="Genomic_DNA"/>
</dbReference>
<evidence type="ECO:0000313" key="1">
    <source>
        <dbReference type="EMBL" id="AEA42695.1"/>
    </source>
</evidence>
<dbReference type="Proteomes" id="UP000007463">
    <property type="component" value="Chromosome"/>
</dbReference>
<protein>
    <submittedName>
        <fullName evidence="1">Uncharacterized protein</fullName>
    </submittedName>
</protein>